<dbReference type="SUPFAM" id="SSF55874">
    <property type="entry name" value="ATPase domain of HSP90 chaperone/DNA topoisomerase II/histidine kinase"/>
    <property type="match status" value="1"/>
</dbReference>
<reference evidence="1 2" key="1">
    <citation type="journal article" date="2016" name="Nat. Commun.">
        <title>Thousands of microbial genomes shed light on interconnected biogeochemical processes in an aquifer system.</title>
        <authorList>
            <person name="Anantharaman K."/>
            <person name="Brown C.T."/>
            <person name="Hug L.A."/>
            <person name="Sharon I."/>
            <person name="Castelle C.J."/>
            <person name="Probst A.J."/>
            <person name="Thomas B.C."/>
            <person name="Singh A."/>
            <person name="Wilkins M.J."/>
            <person name="Karaoz U."/>
            <person name="Brodie E.L."/>
            <person name="Williams K.H."/>
            <person name="Hubbard S.S."/>
            <person name="Banfield J.F."/>
        </authorList>
    </citation>
    <scope>NUCLEOTIDE SEQUENCE [LARGE SCALE GENOMIC DNA]</scope>
</reference>
<accession>A0A1F7WAV7</accession>
<dbReference type="EMBL" id="MGFE01000006">
    <property type="protein sequence ID" value="OGL99347.1"/>
    <property type="molecule type" value="Genomic_DNA"/>
</dbReference>
<evidence type="ECO:0000313" key="1">
    <source>
        <dbReference type="EMBL" id="OGL99347.1"/>
    </source>
</evidence>
<protein>
    <recommendedName>
        <fullName evidence="3">Histidine kinase/HSP90-like ATPase domain-containing protein</fullName>
    </recommendedName>
</protein>
<dbReference type="Proteomes" id="UP000176501">
    <property type="component" value="Unassembled WGS sequence"/>
</dbReference>
<dbReference type="AlphaFoldDB" id="A0A1F7WAV7"/>
<name>A0A1F7WAV7_9BACT</name>
<evidence type="ECO:0008006" key="3">
    <source>
        <dbReference type="Google" id="ProtNLM"/>
    </source>
</evidence>
<dbReference type="Gene3D" id="3.30.565.10">
    <property type="entry name" value="Histidine kinase-like ATPase, C-terminal domain"/>
    <property type="match status" value="1"/>
</dbReference>
<gene>
    <name evidence="1" type="ORF">A2304_00010</name>
</gene>
<dbReference type="InterPro" id="IPR036890">
    <property type="entry name" value="HATPase_C_sf"/>
</dbReference>
<organism evidence="1 2">
    <name type="scientific">Candidatus Uhrbacteria bacterium RIFOXYB2_FULL_57_15</name>
    <dbReference type="NCBI Taxonomy" id="1802422"/>
    <lineage>
        <taxon>Bacteria</taxon>
        <taxon>Candidatus Uhriibacteriota</taxon>
    </lineage>
</organism>
<comment type="caution">
    <text evidence="1">The sequence shown here is derived from an EMBL/GenBank/DDBJ whole genome shotgun (WGS) entry which is preliminary data.</text>
</comment>
<proteinExistence type="predicted"/>
<evidence type="ECO:0000313" key="2">
    <source>
        <dbReference type="Proteomes" id="UP000176501"/>
    </source>
</evidence>
<sequence length="684" mass="75388">MKSSSTSGREAVRSGVDPDVLFQILRSFLSFPRSIAELISNGLDWRVNGSSPEISVRYVNDGDEINVEVTDQGRGADAKGRRYLTSLGRSAARELGGMRGQKGSGSKSWIWHCRYVTIETVPEPGTLYRVKVTVEKLLEWLFGTGVGNTDAWEVVTKPGNHPVRATGTRIILHGLGADNGQTYKKKPMVSTREDRSPARLIAELAECLAPNVDRFITVTDEKNVSHRLAARRIEGEPIIGESLGVPGVGDMSWDVAVVANRQAGIDALRIGALGTYVTWQEFVRLVRRNTRYRTLLAPLDQFWDPRLSGYIEVTGLNDHRSTSSEAFDADVGEDEELVEGALVTLIERMLPGVQEALKNERPTVTSDVASFLSGIAGVIQSATGVIPMGGPTRHVSVTKRRTSIMLERGDQYEIEIKADHDTRVVWDDSDSGGTMTPKRGPKGTYTAGTACGDDYTLVARNVADATQVLYEVKVRIVPEIPFAFSKPIYRMDTNDRVVVSIDERALRRTSGDIVIQVAKKQSDGAPHDVRLEHDGTHRASVASGCTEGFVEIEAFDRNNPGNFHAWAKVSIERGLRDRPKQRSPLDLEFVYDGRRYMLAASMYSGYHEALRQVSYLTPGEEASTITLNLDHPLFDGKADVVRAESALWQIAMRVVDHVSHGLSVEEMVQESGVIYAHISRPQAS</sequence>